<evidence type="ECO:0000256" key="3">
    <source>
        <dbReference type="ARBA" id="ARBA00023002"/>
    </source>
</evidence>
<evidence type="ECO:0000313" key="6">
    <source>
        <dbReference type="EMBL" id="KAG5186634.1"/>
    </source>
</evidence>
<reference evidence="6" key="1">
    <citation type="submission" date="2021-02" db="EMBL/GenBank/DDBJ databases">
        <title>First Annotated Genome of the Yellow-green Alga Tribonema minus.</title>
        <authorList>
            <person name="Mahan K.M."/>
        </authorList>
    </citation>
    <scope>NUCLEOTIDE SEQUENCE</scope>
    <source>
        <strain evidence="6">UTEX B ZZ1240</strain>
    </source>
</reference>
<dbReference type="Gene3D" id="2.60.40.420">
    <property type="entry name" value="Cupredoxins - blue copper proteins"/>
    <property type="match status" value="3"/>
</dbReference>
<sequence length="506" mass="54807">MSGSPTEYSAPLRQPEKRYSAGGVLNTTLTVQSTIVELGPVSLIGRSYDGQVPGPTLIIRPGDTVNLELHNRLGVGPAQGADAFIDNAQGHDNYTNIHTHGLHVSPAGIADNIYRKCAPGETLRYRYSIPPSQPPGTFFYHPHLEGSSAVQMLSGMAGVIIVADDPVTVPAELAAMRELVAVVQEVDVPRMATIALDKRVIRNAAPGAALQFFAVNGQFQPLIEVETGEAVRLRVVHAGEWTNADSAVCALHVIARDGAYHREPRTLPGVLMSPGSRADLVITCRSSGTFRLHSADLPNEDVDRYLGGKSRVRVGTLAFVTARGPRVRREEVMPLPPTLPARALDLITADVPAERRWIFEFNQGAKVLRAGRNYTWYGVNGQAYDARVVQRSVPLGATEQWTIVNAVYGEKGLLGGDVGAPPTRDNHPFHLHVNHYQASRACIVDAAPSIYSPDWQIGDWRDTITVPAPGNVTVRWVAADFKGKSVAHCHLFSHSDTGMTANFEVV</sequence>
<dbReference type="GO" id="GO:0016491">
    <property type="term" value="F:oxidoreductase activity"/>
    <property type="evidence" value="ECO:0007669"/>
    <property type="project" value="UniProtKB-KW"/>
</dbReference>
<evidence type="ECO:0000259" key="5">
    <source>
        <dbReference type="Pfam" id="PF07732"/>
    </source>
</evidence>
<dbReference type="Proteomes" id="UP000664859">
    <property type="component" value="Unassembled WGS sequence"/>
</dbReference>
<dbReference type="GO" id="GO:0005507">
    <property type="term" value="F:copper ion binding"/>
    <property type="evidence" value="ECO:0007669"/>
    <property type="project" value="InterPro"/>
</dbReference>
<evidence type="ECO:0000313" key="7">
    <source>
        <dbReference type="Proteomes" id="UP000664859"/>
    </source>
</evidence>
<dbReference type="PROSITE" id="PS00080">
    <property type="entry name" value="MULTICOPPER_OXIDASE2"/>
    <property type="match status" value="1"/>
</dbReference>
<evidence type="ECO:0000259" key="4">
    <source>
        <dbReference type="Pfam" id="PF07731"/>
    </source>
</evidence>
<keyword evidence="3" id="KW-0560">Oxidoreductase</keyword>
<dbReference type="OrthoDB" id="2121828at2759"/>
<feature type="domain" description="Plastocyanin-like" evidence="4">
    <location>
        <begin position="372"/>
        <end position="505"/>
    </location>
</feature>
<name>A0A835ZAK4_9STRA</name>
<dbReference type="InterPro" id="IPR045087">
    <property type="entry name" value="Cu-oxidase_fam"/>
</dbReference>
<dbReference type="Pfam" id="PF07732">
    <property type="entry name" value="Cu-oxidase_3"/>
    <property type="match status" value="1"/>
</dbReference>
<dbReference type="SUPFAM" id="SSF49503">
    <property type="entry name" value="Cupredoxins"/>
    <property type="match status" value="3"/>
</dbReference>
<evidence type="ECO:0000256" key="2">
    <source>
        <dbReference type="ARBA" id="ARBA00022723"/>
    </source>
</evidence>
<feature type="domain" description="Plastocyanin-like" evidence="5">
    <location>
        <begin position="92"/>
        <end position="165"/>
    </location>
</feature>
<evidence type="ECO:0000256" key="1">
    <source>
        <dbReference type="ARBA" id="ARBA00010609"/>
    </source>
</evidence>
<dbReference type="EMBL" id="JAFCMP010000108">
    <property type="protein sequence ID" value="KAG5186634.1"/>
    <property type="molecule type" value="Genomic_DNA"/>
</dbReference>
<keyword evidence="7" id="KW-1185">Reference proteome</keyword>
<dbReference type="CDD" id="cd13853">
    <property type="entry name" value="CuRO_1_Tth-MCO_like"/>
    <property type="match status" value="1"/>
</dbReference>
<proteinExistence type="inferred from homology"/>
<keyword evidence="2" id="KW-0479">Metal-binding</keyword>
<comment type="caution">
    <text evidence="6">The sequence shown here is derived from an EMBL/GenBank/DDBJ whole genome shotgun (WGS) entry which is preliminary data.</text>
</comment>
<dbReference type="InterPro" id="IPR011706">
    <property type="entry name" value="Cu-oxidase_C"/>
</dbReference>
<dbReference type="PANTHER" id="PTHR11709:SF2">
    <property type="entry name" value="MULTICOPPER OXIDASE LPR1"/>
    <property type="match status" value="1"/>
</dbReference>
<comment type="similarity">
    <text evidence="1">Belongs to the multicopper oxidase family.</text>
</comment>
<accession>A0A835ZAK4</accession>
<dbReference type="InterPro" id="IPR011707">
    <property type="entry name" value="Cu-oxidase-like_N"/>
</dbReference>
<dbReference type="AlphaFoldDB" id="A0A835ZAK4"/>
<organism evidence="6 7">
    <name type="scientific">Tribonema minus</name>
    <dbReference type="NCBI Taxonomy" id="303371"/>
    <lineage>
        <taxon>Eukaryota</taxon>
        <taxon>Sar</taxon>
        <taxon>Stramenopiles</taxon>
        <taxon>Ochrophyta</taxon>
        <taxon>PX clade</taxon>
        <taxon>Xanthophyceae</taxon>
        <taxon>Tribonematales</taxon>
        <taxon>Tribonemataceae</taxon>
        <taxon>Tribonema</taxon>
    </lineage>
</organism>
<gene>
    <name evidence="6" type="ORF">JKP88DRAFT_207395</name>
</gene>
<dbReference type="InterPro" id="IPR002355">
    <property type="entry name" value="Cu_oxidase_Cu_BS"/>
</dbReference>
<dbReference type="InterPro" id="IPR008972">
    <property type="entry name" value="Cupredoxin"/>
</dbReference>
<dbReference type="Pfam" id="PF07731">
    <property type="entry name" value="Cu-oxidase_2"/>
    <property type="match status" value="1"/>
</dbReference>
<protein>
    <submittedName>
        <fullName evidence="6">Cupredoxin</fullName>
    </submittedName>
</protein>
<dbReference type="PANTHER" id="PTHR11709">
    <property type="entry name" value="MULTI-COPPER OXIDASE"/>
    <property type="match status" value="1"/>
</dbReference>